<dbReference type="Pfam" id="PF13923">
    <property type="entry name" value="zf-C3HC4_2"/>
    <property type="match status" value="1"/>
</dbReference>
<evidence type="ECO:0000313" key="11">
    <source>
        <dbReference type="WBParaSite" id="SMRG1_72870.1"/>
    </source>
</evidence>
<dbReference type="Gene3D" id="3.10.20.90">
    <property type="entry name" value="Phosphatidylinositol 3-kinase Catalytic Subunit, Chain A, domain 1"/>
    <property type="match status" value="1"/>
</dbReference>
<evidence type="ECO:0000256" key="2">
    <source>
        <dbReference type="ARBA" id="ARBA00022723"/>
    </source>
</evidence>
<evidence type="ECO:0000259" key="8">
    <source>
        <dbReference type="PROSITE" id="PS50089"/>
    </source>
</evidence>
<evidence type="ECO:0000256" key="5">
    <source>
        <dbReference type="ARBA" id="ARBA00023242"/>
    </source>
</evidence>
<comment type="subcellular location">
    <subcellularLocation>
        <location evidence="1">Nucleus</location>
    </subcellularLocation>
</comment>
<evidence type="ECO:0000256" key="6">
    <source>
        <dbReference type="PROSITE-ProRule" id="PRU00175"/>
    </source>
</evidence>
<accession>A0A183LB57</accession>
<evidence type="ECO:0000256" key="3">
    <source>
        <dbReference type="ARBA" id="ARBA00022771"/>
    </source>
</evidence>
<organism evidence="9 10">
    <name type="scientific">Schistosoma margrebowiei</name>
    <dbReference type="NCBI Taxonomy" id="48269"/>
    <lineage>
        <taxon>Eukaryota</taxon>
        <taxon>Metazoa</taxon>
        <taxon>Spiralia</taxon>
        <taxon>Lophotrochozoa</taxon>
        <taxon>Platyhelminthes</taxon>
        <taxon>Trematoda</taxon>
        <taxon>Digenea</taxon>
        <taxon>Strigeidida</taxon>
        <taxon>Schistosomatoidea</taxon>
        <taxon>Schistosomatidae</taxon>
        <taxon>Schistosoma</taxon>
    </lineage>
</organism>
<dbReference type="PANTHER" id="PTHR10825:SF29">
    <property type="entry name" value="POLYCOMB GROUP RING FINGER PROTEIN 1"/>
    <property type="match status" value="1"/>
</dbReference>
<dbReference type="WBParaSite" id="SMRG1_72870.1">
    <property type="protein sequence ID" value="SMRG1_72870.1"/>
    <property type="gene ID" value="SMRG1_72870"/>
</dbReference>
<dbReference type="SMART" id="SM00184">
    <property type="entry name" value="RING"/>
    <property type="match status" value="1"/>
</dbReference>
<dbReference type="OrthoDB" id="1305878at2759"/>
<dbReference type="PANTHER" id="PTHR10825">
    <property type="entry name" value="RING FINGER DOMAIN-CONTAINING, POLYCOMB GROUP COMPONENT"/>
    <property type="match status" value="1"/>
</dbReference>
<keyword evidence="10" id="KW-1185">Reference proteome</keyword>
<reference evidence="9 10" key="1">
    <citation type="submission" date="2018-11" db="EMBL/GenBank/DDBJ databases">
        <authorList>
            <consortium name="Pathogen Informatics"/>
        </authorList>
    </citation>
    <scope>NUCLEOTIDE SEQUENCE [LARGE SCALE GENOMIC DNA]</scope>
    <source>
        <strain evidence="9 10">Zambia</strain>
    </source>
</reference>
<dbReference type="Proteomes" id="UP000050790">
    <property type="component" value="Unassembled WGS sequence"/>
</dbReference>
<evidence type="ECO:0000256" key="7">
    <source>
        <dbReference type="SAM" id="MobiDB-lite"/>
    </source>
</evidence>
<evidence type="ECO:0000256" key="4">
    <source>
        <dbReference type="ARBA" id="ARBA00022833"/>
    </source>
</evidence>
<dbReference type="Gene3D" id="3.30.40.10">
    <property type="entry name" value="Zinc/RING finger domain, C3HC4 (zinc finger)"/>
    <property type="match status" value="1"/>
</dbReference>
<protein>
    <submittedName>
        <fullName evidence="11">RING-type domain-containing protein</fullName>
    </submittedName>
</protein>
<proteinExistence type="predicted"/>
<dbReference type="SUPFAM" id="SSF57850">
    <property type="entry name" value="RING/U-box"/>
    <property type="match status" value="1"/>
</dbReference>
<keyword evidence="4" id="KW-0862">Zinc</keyword>
<evidence type="ECO:0000313" key="9">
    <source>
        <dbReference type="EMBL" id="VDO49997.1"/>
    </source>
</evidence>
<keyword evidence="3 6" id="KW-0863">Zinc-finger</keyword>
<dbReference type="Pfam" id="PF16207">
    <property type="entry name" value="RAWUL"/>
    <property type="match status" value="1"/>
</dbReference>
<dbReference type="GO" id="GO:0035102">
    <property type="term" value="C:PRC1 complex"/>
    <property type="evidence" value="ECO:0007669"/>
    <property type="project" value="TreeGrafter"/>
</dbReference>
<name>A0A183LB57_9TREM</name>
<dbReference type="Proteomes" id="UP000277204">
    <property type="component" value="Unassembled WGS sequence"/>
</dbReference>
<dbReference type="InterPro" id="IPR017907">
    <property type="entry name" value="Znf_RING_CS"/>
</dbReference>
<dbReference type="InterPro" id="IPR032443">
    <property type="entry name" value="RAWUL"/>
</dbReference>
<dbReference type="STRING" id="48269.A0A183LB57"/>
<evidence type="ECO:0000313" key="10">
    <source>
        <dbReference type="Proteomes" id="UP000277204"/>
    </source>
</evidence>
<dbReference type="FunFam" id="3.30.40.10:FF:000033">
    <property type="entry name" value="Polycomb group RING finger protein 3"/>
    <property type="match status" value="1"/>
</dbReference>
<dbReference type="PROSITE" id="PS50089">
    <property type="entry name" value="ZF_RING_2"/>
    <property type="match status" value="1"/>
</dbReference>
<keyword evidence="5" id="KW-0539">Nucleus</keyword>
<feature type="domain" description="RING-type" evidence="8">
    <location>
        <begin position="18"/>
        <end position="56"/>
    </location>
</feature>
<dbReference type="AlphaFoldDB" id="A0A183LB57"/>
<dbReference type="InterPro" id="IPR001841">
    <property type="entry name" value="Znf_RING"/>
</dbReference>
<dbReference type="PROSITE" id="PS00518">
    <property type="entry name" value="ZF_RING_1"/>
    <property type="match status" value="1"/>
</dbReference>
<dbReference type="InterPro" id="IPR013083">
    <property type="entry name" value="Znf_RING/FYVE/PHD"/>
</dbReference>
<dbReference type="CDD" id="cd17082">
    <property type="entry name" value="RAWUL_PCGF2_like"/>
    <property type="match status" value="1"/>
</dbReference>
<reference evidence="11" key="2">
    <citation type="submission" date="2023-11" db="UniProtKB">
        <authorList>
            <consortium name="WormBaseParasite"/>
        </authorList>
    </citation>
    <scope>IDENTIFICATION</scope>
</reference>
<evidence type="ECO:0000256" key="1">
    <source>
        <dbReference type="ARBA" id="ARBA00004123"/>
    </source>
</evidence>
<dbReference type="GO" id="GO:0000122">
    <property type="term" value="P:negative regulation of transcription by RNA polymerase II"/>
    <property type="evidence" value="ECO:0007669"/>
    <property type="project" value="TreeGrafter"/>
</dbReference>
<dbReference type="EMBL" id="UZAI01000212">
    <property type="protein sequence ID" value="VDO49997.1"/>
    <property type="molecule type" value="Genomic_DNA"/>
</dbReference>
<sequence length="353" mass="40320">MHRVSDVPVILFNPYLTCNLCRGYLIDATTIVECLHSFCRSCILTYLKLNTTCPVCATLLHKTKPHCAIRPDRALQSIVYKLIPNLFEKEMLCRRKFYEDHPSCYTRSLSPEKRGDLTLNTYVLQEEDRLSVELRYWNQNEHKNNGCSSKTSSQTDSISPILPVIPPTFLLCPPELTVGHIEKLIRMKFNLKPSEHEVSVFFSVDDLFNSNYTLSDLACLYAWRRQQPFKLYFTIKETSRHGFSVFMESQPPSTSSNLTHSILEKFKICPQNNNSSWSVKSKFRNFPTNSLRKRHVNNSDDEMETTTLEVSAPNSQISSQSSCKISLPTQFIKSISLSSPMLNTSSSVCSSLA</sequence>
<feature type="compositionally biased region" description="Polar residues" evidence="7">
    <location>
        <begin position="305"/>
        <end position="314"/>
    </location>
</feature>
<keyword evidence="2" id="KW-0479">Metal-binding</keyword>
<feature type="region of interest" description="Disordered" evidence="7">
    <location>
        <begin position="291"/>
        <end position="315"/>
    </location>
</feature>
<gene>
    <name evidence="9" type="ORF">SMRZ_LOCUS1032</name>
</gene>
<dbReference type="GO" id="GO:0008270">
    <property type="term" value="F:zinc ion binding"/>
    <property type="evidence" value="ECO:0007669"/>
    <property type="project" value="UniProtKB-KW"/>
</dbReference>
<dbReference type="GO" id="GO:1990841">
    <property type="term" value="F:promoter-specific chromatin binding"/>
    <property type="evidence" value="ECO:0007669"/>
    <property type="project" value="TreeGrafter"/>
</dbReference>